<protein>
    <recommendedName>
        <fullName evidence="5">Dolichyldiphosphatase 1</fullName>
        <ecNumber evidence="4">3.6.1.43</ecNumber>
    </recommendedName>
    <alternativeName>
        <fullName evidence="12">Dolichyl pyrophosphate phosphatase 1</fullName>
    </alternativeName>
</protein>
<dbReference type="Gene3D" id="1.20.144.10">
    <property type="entry name" value="Phosphatidic acid phosphatase type 2/haloperoxidase"/>
    <property type="match status" value="1"/>
</dbReference>
<accession>A0A7M7K8N6</accession>
<dbReference type="AlphaFoldDB" id="A0A7M7K8N6"/>
<comment type="similarity">
    <text evidence="3">Belongs to the dolichyldiphosphatase family.</text>
</comment>
<evidence type="ECO:0000256" key="12">
    <source>
        <dbReference type="ARBA" id="ARBA00030292"/>
    </source>
</evidence>
<feature type="transmembrane region" description="Helical" evidence="14">
    <location>
        <begin position="158"/>
        <end position="181"/>
    </location>
</feature>
<dbReference type="UniPathway" id="UPA00378"/>
<dbReference type="GO" id="GO:0006487">
    <property type="term" value="P:protein N-linked glycosylation"/>
    <property type="evidence" value="ECO:0007669"/>
    <property type="project" value="UniProtKB-ARBA"/>
</dbReference>
<dbReference type="InterPro" id="IPR039667">
    <property type="entry name" value="Dolichyldiphosphatase_PAP2"/>
</dbReference>
<feature type="transmembrane region" description="Helical" evidence="14">
    <location>
        <begin position="82"/>
        <end position="102"/>
    </location>
</feature>
<dbReference type="CDD" id="cd03382">
    <property type="entry name" value="PAP2_dolichyldiphosphatase"/>
    <property type="match status" value="1"/>
</dbReference>
<dbReference type="GeneID" id="111251178"/>
<evidence type="ECO:0000256" key="10">
    <source>
        <dbReference type="ARBA" id="ARBA00023136"/>
    </source>
</evidence>
<dbReference type="GO" id="GO:0005789">
    <property type="term" value="C:endoplasmic reticulum membrane"/>
    <property type="evidence" value="ECO:0007669"/>
    <property type="project" value="UniProtKB-SubCell"/>
</dbReference>
<dbReference type="Pfam" id="PF01569">
    <property type="entry name" value="PAP2"/>
    <property type="match status" value="1"/>
</dbReference>
<dbReference type="Proteomes" id="UP000594260">
    <property type="component" value="Unplaced"/>
</dbReference>
<dbReference type="GO" id="GO:0042392">
    <property type="term" value="F:sphingosine-1-phosphate phosphatase activity"/>
    <property type="evidence" value="ECO:0007669"/>
    <property type="project" value="TreeGrafter"/>
</dbReference>
<sequence length="272" mass="31019">MRGFNWLYNHYSAAFAPGIKNATYNVGPLQENVDWKPLDLTFVQYPRGNCVGEFLAFVSLSPLITIVSLLTLIASRRDLHTIALMLGITLNCCLNVLLKHIWKEPRPTAVPPRKESIFSTYGMPSEHSQFMWFFAIYLMLFIRVRVHRRSDSSTDSIIKELLLISACILWAYTVGVARVYLDYNTSIQVLIGGGIGAVMGCIWFAITHLLLTRLFPSMCSWQICKFLLLRDMTSIPNVTVFEYNCAQKASEMAKSYNSKYARYNETAKLKRS</sequence>
<dbReference type="OrthoDB" id="302705at2759"/>
<dbReference type="GO" id="GO:0047874">
    <property type="term" value="F:dolichyldiphosphatase activity"/>
    <property type="evidence" value="ECO:0007669"/>
    <property type="project" value="UniProtKB-EC"/>
</dbReference>
<organism evidence="16 17">
    <name type="scientific">Varroa destructor</name>
    <name type="common">Honeybee mite</name>
    <dbReference type="NCBI Taxonomy" id="109461"/>
    <lineage>
        <taxon>Eukaryota</taxon>
        <taxon>Metazoa</taxon>
        <taxon>Ecdysozoa</taxon>
        <taxon>Arthropoda</taxon>
        <taxon>Chelicerata</taxon>
        <taxon>Arachnida</taxon>
        <taxon>Acari</taxon>
        <taxon>Parasitiformes</taxon>
        <taxon>Mesostigmata</taxon>
        <taxon>Gamasina</taxon>
        <taxon>Dermanyssoidea</taxon>
        <taxon>Varroidae</taxon>
        <taxon>Varroa</taxon>
    </lineage>
</organism>
<dbReference type="RefSeq" id="XP_022663266.1">
    <property type="nucleotide sequence ID" value="XM_022807531.1"/>
</dbReference>
<keyword evidence="8" id="KW-0256">Endoplasmic reticulum</keyword>
<evidence type="ECO:0000256" key="9">
    <source>
        <dbReference type="ARBA" id="ARBA00022989"/>
    </source>
</evidence>
<comment type="pathway">
    <text evidence="2">Protein modification; protein glycosylation.</text>
</comment>
<evidence type="ECO:0000313" key="17">
    <source>
        <dbReference type="Proteomes" id="UP000594260"/>
    </source>
</evidence>
<evidence type="ECO:0000259" key="15">
    <source>
        <dbReference type="SMART" id="SM00014"/>
    </source>
</evidence>
<dbReference type="PANTHER" id="PTHR14969:SF13">
    <property type="entry name" value="AT30094P"/>
    <property type="match status" value="1"/>
</dbReference>
<dbReference type="InterPro" id="IPR036938">
    <property type="entry name" value="PAP2/HPO_sf"/>
</dbReference>
<evidence type="ECO:0000256" key="5">
    <source>
        <dbReference type="ARBA" id="ARBA00014821"/>
    </source>
</evidence>
<dbReference type="PANTHER" id="PTHR14969">
    <property type="entry name" value="SPHINGOSINE-1-PHOSPHATE PHOSPHOHYDROLASE"/>
    <property type="match status" value="1"/>
</dbReference>
<dbReference type="SUPFAM" id="SSF48317">
    <property type="entry name" value="Acid phosphatase/Vanadium-dependent haloperoxidase"/>
    <property type="match status" value="1"/>
</dbReference>
<evidence type="ECO:0000256" key="14">
    <source>
        <dbReference type="SAM" id="Phobius"/>
    </source>
</evidence>
<dbReference type="EC" id="3.6.1.43" evidence="4"/>
<keyword evidence="17" id="KW-1185">Reference proteome</keyword>
<dbReference type="OMA" id="LTVYQHE"/>
<evidence type="ECO:0000256" key="6">
    <source>
        <dbReference type="ARBA" id="ARBA00022692"/>
    </source>
</evidence>
<evidence type="ECO:0000256" key="8">
    <source>
        <dbReference type="ARBA" id="ARBA00022824"/>
    </source>
</evidence>
<evidence type="ECO:0000256" key="4">
    <source>
        <dbReference type="ARBA" id="ARBA00012508"/>
    </source>
</evidence>
<feature type="transmembrane region" description="Helical" evidence="14">
    <location>
        <begin position="187"/>
        <end position="211"/>
    </location>
</feature>
<evidence type="ECO:0000256" key="13">
    <source>
        <dbReference type="ARBA" id="ARBA00047349"/>
    </source>
</evidence>
<dbReference type="SMART" id="SM00014">
    <property type="entry name" value="acidPPc"/>
    <property type="match status" value="1"/>
</dbReference>
<dbReference type="EnsemblMetazoa" id="XM_022807531">
    <property type="protein sequence ID" value="XP_022663266"/>
    <property type="gene ID" value="LOC111251178"/>
</dbReference>
<proteinExistence type="inferred from homology"/>
<name>A0A7M7K8N6_VARDE</name>
<keyword evidence="7" id="KW-0378">Hydrolase</keyword>
<feature type="transmembrane region" description="Helical" evidence="14">
    <location>
        <begin position="129"/>
        <end position="146"/>
    </location>
</feature>
<reference evidence="16" key="1">
    <citation type="submission" date="2021-01" db="UniProtKB">
        <authorList>
            <consortium name="EnsemblMetazoa"/>
        </authorList>
    </citation>
    <scope>IDENTIFICATION</scope>
</reference>
<comment type="catalytic activity">
    <reaction evidence="13">
        <text>a di-trans,poly-cis-dolichyl diphosphate + H2O = a di-trans,poly-cis-dolichyl phosphate + phosphate + H(+)</text>
        <dbReference type="Rhea" id="RHEA:14385"/>
        <dbReference type="Rhea" id="RHEA-COMP:19498"/>
        <dbReference type="Rhea" id="RHEA-COMP:19506"/>
        <dbReference type="ChEBI" id="CHEBI:15377"/>
        <dbReference type="ChEBI" id="CHEBI:15378"/>
        <dbReference type="ChEBI" id="CHEBI:43474"/>
        <dbReference type="ChEBI" id="CHEBI:57497"/>
        <dbReference type="ChEBI" id="CHEBI:57683"/>
        <dbReference type="EC" id="3.6.1.43"/>
    </reaction>
</comment>
<feature type="domain" description="Phosphatidic acid phosphatase type 2/haloperoxidase" evidence="15">
    <location>
        <begin position="81"/>
        <end position="204"/>
    </location>
</feature>
<evidence type="ECO:0000256" key="3">
    <source>
        <dbReference type="ARBA" id="ARBA00005518"/>
    </source>
</evidence>
<comment type="subcellular location">
    <subcellularLocation>
        <location evidence="1">Endoplasmic reticulum membrane</location>
        <topology evidence="1">Multi-pass membrane protein</topology>
    </subcellularLocation>
</comment>
<feature type="transmembrane region" description="Helical" evidence="14">
    <location>
        <begin position="54"/>
        <end position="75"/>
    </location>
</feature>
<evidence type="ECO:0000313" key="16">
    <source>
        <dbReference type="EnsemblMetazoa" id="XP_022663266"/>
    </source>
</evidence>
<evidence type="ECO:0000256" key="2">
    <source>
        <dbReference type="ARBA" id="ARBA00004922"/>
    </source>
</evidence>
<keyword evidence="10 14" id="KW-0472">Membrane</keyword>
<evidence type="ECO:0000256" key="7">
    <source>
        <dbReference type="ARBA" id="ARBA00022801"/>
    </source>
</evidence>
<evidence type="ECO:0000256" key="1">
    <source>
        <dbReference type="ARBA" id="ARBA00004477"/>
    </source>
</evidence>
<dbReference type="KEGG" id="vde:111251178"/>
<dbReference type="FunFam" id="1.20.144.10:FF:000003">
    <property type="entry name" value="Dolichyldiphosphatase 1"/>
    <property type="match status" value="1"/>
</dbReference>
<comment type="function">
    <text evidence="11">Required for efficient N-glycosylation. Necessary for maintaining optimal levels of dolichol-linked oligosaccharides. Hydrolyzes dolichyl pyrophosphate at a very high rate and dolichyl monophosphate at a much lower rate. Does not act on phosphatidate.</text>
</comment>
<keyword evidence="9 14" id="KW-1133">Transmembrane helix</keyword>
<keyword evidence="6 14" id="KW-0812">Transmembrane</keyword>
<evidence type="ECO:0000256" key="11">
    <source>
        <dbReference type="ARBA" id="ARBA00024907"/>
    </source>
</evidence>
<dbReference type="InterPro" id="IPR000326">
    <property type="entry name" value="PAP2/HPO"/>
</dbReference>
<dbReference type="InParanoid" id="A0A7M7K8N6"/>